<evidence type="ECO:0000256" key="11">
    <source>
        <dbReference type="ARBA" id="ARBA00023033"/>
    </source>
</evidence>
<protein>
    <submittedName>
        <fullName evidence="15">Cytochrome P450</fullName>
    </submittedName>
</protein>
<evidence type="ECO:0000256" key="14">
    <source>
        <dbReference type="RuleBase" id="RU000461"/>
    </source>
</evidence>
<comment type="subcellular location">
    <subcellularLocation>
        <location evidence="2">Membrane</location>
        <topology evidence="2">Single-pass membrane protein</topology>
    </subcellularLocation>
</comment>
<keyword evidence="11 14" id="KW-0503">Monooxygenase</keyword>
<evidence type="ECO:0000256" key="10">
    <source>
        <dbReference type="ARBA" id="ARBA00023004"/>
    </source>
</evidence>
<comment type="pathway">
    <text evidence="3">Secondary metabolite biosynthesis.</text>
</comment>
<evidence type="ECO:0000256" key="9">
    <source>
        <dbReference type="ARBA" id="ARBA00023002"/>
    </source>
</evidence>
<keyword evidence="9 14" id="KW-0560">Oxidoreductase</keyword>
<sequence length="506" mass="55476">MSSIFGSNQTHLPPSPPGLPILGHLTKIPSTEQWKYFLKKSDELRCKLTTYKVLNQTIIVLNSKESIEALFTKKQDVYASKPPRKMSDISDLTMTLPFMDPGEVFTNARKQFHQGIGQAEVGTYNTDYEVASRSLIKTLSGNLECKNLTETIDDSLGHVFLKVSTGYNGPETESVLKQMNDLAHFAADVLGDKYQIFDILPFLASVPKSVPVIGPKIKLGKQWKNNLHSIAATTVRLTQESQKQETVSVMSNVYKAQGAAADGDEQSKMIAVTMNAGGMLASESATLTFLLAMAQHPDVQKRAQAQVDSVCGNRLPTMADRPHLPYVDAVLSEVLRWVSIAPVIAREVTEDDHYDGFLIPKGATIMANNYAISRDAEVFPDPESFVPARFLDESGQKLRQDVLHPMEFAFGFGRRTCPGRYLADALLFSHFAHILKVFDVALPSESEKAKRAADAELKVKSNGAACRLESVYVTLAPRSAEATVLINQNAPSTNGQADGHANGHAH</sequence>
<keyword evidence="8" id="KW-1133">Transmembrane helix</keyword>
<dbReference type="GO" id="GO:0020037">
    <property type="term" value="F:heme binding"/>
    <property type="evidence" value="ECO:0007669"/>
    <property type="project" value="InterPro"/>
</dbReference>
<keyword evidence="12" id="KW-0472">Membrane</keyword>
<proteinExistence type="inferred from homology"/>
<keyword evidence="7 13" id="KW-0479">Metal-binding</keyword>
<dbReference type="EMBL" id="ML143484">
    <property type="protein sequence ID" value="TBU24244.1"/>
    <property type="molecule type" value="Genomic_DNA"/>
</dbReference>
<evidence type="ECO:0000256" key="12">
    <source>
        <dbReference type="ARBA" id="ARBA00023136"/>
    </source>
</evidence>
<dbReference type="GO" id="GO:0004497">
    <property type="term" value="F:monooxygenase activity"/>
    <property type="evidence" value="ECO:0007669"/>
    <property type="project" value="UniProtKB-KW"/>
</dbReference>
<evidence type="ECO:0000256" key="5">
    <source>
        <dbReference type="ARBA" id="ARBA00022617"/>
    </source>
</evidence>
<evidence type="ECO:0000256" key="4">
    <source>
        <dbReference type="ARBA" id="ARBA00010617"/>
    </source>
</evidence>
<dbReference type="PANTHER" id="PTHR46300">
    <property type="entry name" value="P450, PUTATIVE (EUROFUNG)-RELATED-RELATED"/>
    <property type="match status" value="1"/>
</dbReference>
<dbReference type="PRINTS" id="PR00463">
    <property type="entry name" value="EP450I"/>
</dbReference>
<dbReference type="InterPro" id="IPR036396">
    <property type="entry name" value="Cyt_P450_sf"/>
</dbReference>
<accession>A0A4Q9MAK3</accession>
<evidence type="ECO:0000256" key="2">
    <source>
        <dbReference type="ARBA" id="ARBA00004167"/>
    </source>
</evidence>
<keyword evidence="5 13" id="KW-0349">Heme</keyword>
<name>A0A4Q9MAK3_9APHY</name>
<dbReference type="Proteomes" id="UP000292957">
    <property type="component" value="Unassembled WGS sequence"/>
</dbReference>
<evidence type="ECO:0000313" key="15">
    <source>
        <dbReference type="EMBL" id="TBU24244.1"/>
    </source>
</evidence>
<dbReference type="GO" id="GO:0016020">
    <property type="term" value="C:membrane"/>
    <property type="evidence" value="ECO:0007669"/>
    <property type="project" value="UniProtKB-SubCell"/>
</dbReference>
<evidence type="ECO:0000256" key="3">
    <source>
        <dbReference type="ARBA" id="ARBA00005179"/>
    </source>
</evidence>
<evidence type="ECO:0000256" key="13">
    <source>
        <dbReference type="PIRSR" id="PIRSR602401-1"/>
    </source>
</evidence>
<feature type="binding site" description="axial binding residue" evidence="13">
    <location>
        <position position="417"/>
    </location>
    <ligand>
        <name>heme</name>
        <dbReference type="ChEBI" id="CHEBI:30413"/>
    </ligand>
    <ligandPart>
        <name>Fe</name>
        <dbReference type="ChEBI" id="CHEBI:18248"/>
    </ligandPart>
</feature>
<comment type="similarity">
    <text evidence="4 14">Belongs to the cytochrome P450 family.</text>
</comment>
<dbReference type="InterPro" id="IPR017972">
    <property type="entry name" value="Cyt_P450_CS"/>
</dbReference>
<dbReference type="Gene3D" id="1.10.630.10">
    <property type="entry name" value="Cytochrome P450"/>
    <property type="match status" value="1"/>
</dbReference>
<dbReference type="OrthoDB" id="1470350at2759"/>
<dbReference type="PANTHER" id="PTHR46300:SF7">
    <property type="entry name" value="P450, PUTATIVE (EUROFUNG)-RELATED"/>
    <property type="match status" value="1"/>
</dbReference>
<dbReference type="GO" id="GO:0016705">
    <property type="term" value="F:oxidoreductase activity, acting on paired donors, with incorporation or reduction of molecular oxygen"/>
    <property type="evidence" value="ECO:0007669"/>
    <property type="project" value="InterPro"/>
</dbReference>
<evidence type="ECO:0000256" key="1">
    <source>
        <dbReference type="ARBA" id="ARBA00001971"/>
    </source>
</evidence>
<keyword evidence="6" id="KW-0812">Transmembrane</keyword>
<dbReference type="GO" id="GO:0005506">
    <property type="term" value="F:iron ion binding"/>
    <property type="evidence" value="ECO:0007669"/>
    <property type="project" value="InterPro"/>
</dbReference>
<organism evidence="15">
    <name type="scientific">Dichomitus squalens</name>
    <dbReference type="NCBI Taxonomy" id="114155"/>
    <lineage>
        <taxon>Eukaryota</taxon>
        <taxon>Fungi</taxon>
        <taxon>Dikarya</taxon>
        <taxon>Basidiomycota</taxon>
        <taxon>Agaricomycotina</taxon>
        <taxon>Agaricomycetes</taxon>
        <taxon>Polyporales</taxon>
        <taxon>Polyporaceae</taxon>
        <taxon>Dichomitus</taxon>
    </lineage>
</organism>
<dbReference type="PRINTS" id="PR00385">
    <property type="entry name" value="P450"/>
</dbReference>
<dbReference type="SUPFAM" id="SSF48264">
    <property type="entry name" value="Cytochrome P450"/>
    <property type="match status" value="1"/>
</dbReference>
<dbReference type="PROSITE" id="PS00086">
    <property type="entry name" value="CYTOCHROME_P450"/>
    <property type="match status" value="1"/>
</dbReference>
<evidence type="ECO:0000256" key="8">
    <source>
        <dbReference type="ARBA" id="ARBA00022989"/>
    </source>
</evidence>
<dbReference type="InterPro" id="IPR050364">
    <property type="entry name" value="Cytochrome_P450_fung"/>
</dbReference>
<comment type="cofactor">
    <cofactor evidence="1 13">
        <name>heme</name>
        <dbReference type="ChEBI" id="CHEBI:30413"/>
    </cofactor>
</comment>
<evidence type="ECO:0000256" key="6">
    <source>
        <dbReference type="ARBA" id="ARBA00022692"/>
    </source>
</evidence>
<dbReference type="Pfam" id="PF00067">
    <property type="entry name" value="p450"/>
    <property type="match status" value="1"/>
</dbReference>
<dbReference type="InterPro" id="IPR001128">
    <property type="entry name" value="Cyt_P450"/>
</dbReference>
<keyword evidence="10 13" id="KW-0408">Iron</keyword>
<dbReference type="AlphaFoldDB" id="A0A4Q9MAK3"/>
<reference evidence="15" key="1">
    <citation type="submission" date="2019-01" db="EMBL/GenBank/DDBJ databases">
        <title>Draft genome sequences of three monokaryotic isolates of the white-rot basidiomycete fungus Dichomitus squalens.</title>
        <authorList>
            <consortium name="DOE Joint Genome Institute"/>
            <person name="Lopez S.C."/>
            <person name="Andreopoulos B."/>
            <person name="Pangilinan J."/>
            <person name="Lipzen A."/>
            <person name="Riley R."/>
            <person name="Ahrendt S."/>
            <person name="Ng V."/>
            <person name="Barry K."/>
            <person name="Daum C."/>
            <person name="Grigoriev I.V."/>
            <person name="Hilden K.S."/>
            <person name="Makela M.R."/>
            <person name="de Vries R.P."/>
        </authorList>
    </citation>
    <scope>NUCLEOTIDE SEQUENCE [LARGE SCALE GENOMIC DNA]</scope>
    <source>
        <strain evidence="15">OM18370.1</strain>
    </source>
</reference>
<evidence type="ECO:0000256" key="7">
    <source>
        <dbReference type="ARBA" id="ARBA00022723"/>
    </source>
</evidence>
<gene>
    <name evidence="15" type="ORF">BD311DRAFT_741909</name>
</gene>
<dbReference type="InterPro" id="IPR002401">
    <property type="entry name" value="Cyt_P450_E_grp-I"/>
</dbReference>